<dbReference type="PANTHER" id="PTHR30383">
    <property type="entry name" value="THIOESTERASE 1/PROTEASE 1/LYSOPHOSPHOLIPASE L1"/>
    <property type="match status" value="1"/>
</dbReference>
<organism evidence="1 2">
    <name type="scientific">Tenacibaculum finnmarkense genomovar ulcerans</name>
    <dbReference type="NCBI Taxonomy" id="2781388"/>
    <lineage>
        <taxon>Bacteria</taxon>
        <taxon>Pseudomonadati</taxon>
        <taxon>Bacteroidota</taxon>
        <taxon>Flavobacteriia</taxon>
        <taxon>Flavobacteriales</taxon>
        <taxon>Flavobacteriaceae</taxon>
        <taxon>Tenacibaculum</taxon>
        <taxon>Tenacibaculum finnmarkense</taxon>
    </lineage>
</organism>
<dbReference type="SUPFAM" id="SSF52266">
    <property type="entry name" value="SGNH hydrolase"/>
    <property type="match status" value="1"/>
</dbReference>
<dbReference type="RefSeq" id="WP_172505041.1">
    <property type="nucleotide sequence ID" value="NZ_OENE01000007.1"/>
</dbReference>
<dbReference type="Proteomes" id="UP000490060">
    <property type="component" value="Unassembled WGS sequence"/>
</dbReference>
<reference evidence="1 2" key="1">
    <citation type="submission" date="2017-11" db="EMBL/GenBank/DDBJ databases">
        <authorList>
            <person name="Duchaud E."/>
        </authorList>
    </citation>
    <scope>NUCLEOTIDE SEQUENCE [LARGE SCALE GENOMIC DNA]</scope>
    <source>
        <strain evidence="1 2">TNO010</strain>
    </source>
</reference>
<sequence length="550" mass="57571">MKKMTLKYTWLSVVFIGLVACDVNNDLDPITEKIQKETIISLESGSADFSNYVAVGASFTAGYTDGAVFKEAQKNSFPATLASKFAMAGGGEFTQPLMNDNFGGFTIAGKVSGAPRFYFNGSAPVVLAATPTTEISNIKAAAYNNMGIPGLKSYHLGVKGYGALAGLPNANPYFIRMASSPMASVLEDVITQNPTFFSLSEIGGNDLLSYAVSGGVGVDQKGNLNPATYGSKDITDPTVFASVFSTAVTALTSNGAKGVVANLPEVTSLPYFTTVPYAPLNPADPAFGAQIPTLNNVFGAINDVFVAIGVPERAIVFVADAASPVVIKDEALEDKTAQIIGTLLASPSFTAFVAGFGLPTDVSTLQKVAGLLGTYYGQARQATADDLLVLPSSSIIGKVNANSVKFLLSQGLPAQLAGMFSVEGVSLPLTDKWVLTTKEIEKVKRATTAYNTSIKNIVTQKGLAFVDFNAILKQAATSGLYFDNYNMTTSFVTGGLVSLDGVHLTARGYALMANEMLKAIDKTYGSNFESATNGLAKAADFPTGYAATLK</sequence>
<evidence type="ECO:0000313" key="1">
    <source>
        <dbReference type="EMBL" id="SOU88245.1"/>
    </source>
</evidence>
<accession>A0A2I2M6U3</accession>
<dbReference type="AlphaFoldDB" id="A0A2I2M6U3"/>
<dbReference type="EMBL" id="OENE01000007">
    <property type="protein sequence ID" value="SOU88245.1"/>
    <property type="molecule type" value="Genomic_DNA"/>
</dbReference>
<dbReference type="InterPro" id="IPR036514">
    <property type="entry name" value="SGNH_hydro_sf"/>
</dbReference>
<dbReference type="GO" id="GO:0004622">
    <property type="term" value="F:phosphatidylcholine lysophospholipase activity"/>
    <property type="evidence" value="ECO:0007669"/>
    <property type="project" value="TreeGrafter"/>
</dbReference>
<name>A0A2I2M6U3_9FLAO</name>
<proteinExistence type="predicted"/>
<dbReference type="InterPro" id="IPR051532">
    <property type="entry name" value="Ester_Hydrolysis_Enzymes"/>
</dbReference>
<dbReference type="PANTHER" id="PTHR30383:SF5">
    <property type="entry name" value="SGNH HYDROLASE-TYPE ESTERASE DOMAIN-CONTAINING PROTEIN"/>
    <property type="match status" value="1"/>
</dbReference>
<dbReference type="Gene3D" id="3.40.50.1110">
    <property type="entry name" value="SGNH hydrolase"/>
    <property type="match status" value="1"/>
</dbReference>
<evidence type="ECO:0000313" key="2">
    <source>
        <dbReference type="Proteomes" id="UP000490060"/>
    </source>
</evidence>
<protein>
    <submittedName>
        <fullName evidence="1">G-D-S-L family lipolytic protein</fullName>
    </submittedName>
</protein>
<dbReference type="PROSITE" id="PS51257">
    <property type="entry name" value="PROKAR_LIPOPROTEIN"/>
    <property type="match status" value="1"/>
</dbReference>
<gene>
    <name evidence="1" type="ORF">TNO010_150196</name>
</gene>